<proteinExistence type="predicted"/>
<evidence type="ECO:0000256" key="1">
    <source>
        <dbReference type="SAM" id="MobiDB-lite"/>
    </source>
</evidence>
<evidence type="ECO:0000313" key="2">
    <source>
        <dbReference type="EMBL" id="CAD7233219.1"/>
    </source>
</evidence>
<gene>
    <name evidence="2" type="ORF">CTOB1V02_LOCUS11042</name>
</gene>
<feature type="non-terminal residue" evidence="2">
    <location>
        <position position="228"/>
    </location>
</feature>
<sequence>MAETKMDIAEPSLETPRSESETAVKEAAKTTDDTATTGHQPNRRTKRKSPKTKKVGDDRSRDALDLDIKIRRGTQKASQRYEFVAGFYDGRYSGEAFKLNRFSLYEHEDALPGHQGGKNFSNTIHRSYCLKIFHQSQLLILLSRIGAESVLLKVVRDCESSAGVFQLRLHCPSENFELLLGEAPTRNGDFYRVDIQEATLPFIQRGQANGDRLLTSVNAGMVSPGGSG</sequence>
<feature type="compositionally biased region" description="Basic residues" evidence="1">
    <location>
        <begin position="41"/>
        <end position="53"/>
    </location>
</feature>
<reference evidence="2" key="1">
    <citation type="submission" date="2020-11" db="EMBL/GenBank/DDBJ databases">
        <authorList>
            <person name="Tran Van P."/>
        </authorList>
    </citation>
    <scope>NUCLEOTIDE SEQUENCE</scope>
</reference>
<dbReference type="AlphaFoldDB" id="A0A7R8WQN8"/>
<feature type="region of interest" description="Disordered" evidence="1">
    <location>
        <begin position="1"/>
        <end position="59"/>
    </location>
</feature>
<dbReference type="EMBL" id="OB665852">
    <property type="protein sequence ID" value="CAD7233219.1"/>
    <property type="molecule type" value="Genomic_DNA"/>
</dbReference>
<accession>A0A7R8WQN8</accession>
<name>A0A7R8WQN8_9CRUS</name>
<organism evidence="2">
    <name type="scientific">Cyprideis torosa</name>
    <dbReference type="NCBI Taxonomy" id="163714"/>
    <lineage>
        <taxon>Eukaryota</taxon>
        <taxon>Metazoa</taxon>
        <taxon>Ecdysozoa</taxon>
        <taxon>Arthropoda</taxon>
        <taxon>Crustacea</taxon>
        <taxon>Oligostraca</taxon>
        <taxon>Ostracoda</taxon>
        <taxon>Podocopa</taxon>
        <taxon>Podocopida</taxon>
        <taxon>Cytherocopina</taxon>
        <taxon>Cytheroidea</taxon>
        <taxon>Cytherideidae</taxon>
        <taxon>Cyprideis</taxon>
    </lineage>
</organism>
<feature type="compositionally biased region" description="Basic and acidic residues" evidence="1">
    <location>
        <begin position="16"/>
        <end position="32"/>
    </location>
</feature>
<protein>
    <submittedName>
        <fullName evidence="2">Uncharacterized protein</fullName>
    </submittedName>
</protein>